<evidence type="ECO:0000259" key="3">
    <source>
        <dbReference type="PROSITE" id="PS51462"/>
    </source>
</evidence>
<dbReference type="EMBL" id="QXGH01000051">
    <property type="protein sequence ID" value="RHW23273.1"/>
    <property type="molecule type" value="Genomic_DNA"/>
</dbReference>
<evidence type="ECO:0000256" key="2">
    <source>
        <dbReference type="ARBA" id="ARBA00022801"/>
    </source>
</evidence>
<protein>
    <submittedName>
        <fullName evidence="4">NUDIX hydrolase</fullName>
    </submittedName>
</protein>
<reference evidence="4 5" key="1">
    <citation type="submission" date="2018-09" db="EMBL/GenBank/DDBJ databases">
        <title>Genome sequencing of Nocardioides immobilis CCTCC AB 2017083 for comparison to Nocardioides silvaticus.</title>
        <authorList>
            <person name="Li C."/>
            <person name="Wang G."/>
        </authorList>
    </citation>
    <scope>NUCLEOTIDE SEQUENCE [LARGE SCALE GENOMIC DNA]</scope>
    <source>
        <strain evidence="4 5">CCTCC AB 2017083</strain>
    </source>
</reference>
<evidence type="ECO:0000313" key="5">
    <source>
        <dbReference type="Proteomes" id="UP000283644"/>
    </source>
</evidence>
<dbReference type="AlphaFoldDB" id="A0A417XSE1"/>
<evidence type="ECO:0000313" key="4">
    <source>
        <dbReference type="EMBL" id="RHW23273.1"/>
    </source>
</evidence>
<proteinExistence type="predicted"/>
<name>A0A417XSE1_9ACTN</name>
<dbReference type="Gene3D" id="3.90.79.10">
    <property type="entry name" value="Nucleoside Triphosphate Pyrophosphohydrolase"/>
    <property type="match status" value="1"/>
</dbReference>
<dbReference type="RefSeq" id="WP_118929048.1">
    <property type="nucleotide sequence ID" value="NZ_QXGH01000051.1"/>
</dbReference>
<dbReference type="OrthoDB" id="9806150at2"/>
<sequence>MTGARELADSPGAWPVVDSTDLHRDRWVVALRRDRIHPPRQDQGPEVGEPFGRLVVEHPGAAMALAIDERDGVEQVCLIRQYRHPGGGTFVELPAGICDVPGEDPVETAKRELREEVSLEAAEWQHLITTYPSAGISSEVHHFYLARGLREVETDYVAEHEEAHLEVFWAPFDELLAAVLDGRITEGPTAIATLAYAVIQSRS</sequence>
<dbReference type="GO" id="GO:0016787">
    <property type="term" value="F:hydrolase activity"/>
    <property type="evidence" value="ECO:0007669"/>
    <property type="project" value="UniProtKB-KW"/>
</dbReference>
<keyword evidence="5" id="KW-1185">Reference proteome</keyword>
<accession>A0A417XSE1</accession>
<dbReference type="PANTHER" id="PTHR11839">
    <property type="entry name" value="UDP/ADP-SUGAR PYROPHOSPHATASE"/>
    <property type="match status" value="1"/>
</dbReference>
<dbReference type="PANTHER" id="PTHR11839:SF18">
    <property type="entry name" value="NUDIX HYDROLASE DOMAIN-CONTAINING PROTEIN"/>
    <property type="match status" value="1"/>
</dbReference>
<dbReference type="GO" id="GO:0005829">
    <property type="term" value="C:cytosol"/>
    <property type="evidence" value="ECO:0007669"/>
    <property type="project" value="TreeGrafter"/>
</dbReference>
<keyword evidence="2 4" id="KW-0378">Hydrolase</keyword>
<dbReference type="InterPro" id="IPR000086">
    <property type="entry name" value="NUDIX_hydrolase_dom"/>
</dbReference>
<dbReference type="GO" id="GO:0019693">
    <property type="term" value="P:ribose phosphate metabolic process"/>
    <property type="evidence" value="ECO:0007669"/>
    <property type="project" value="TreeGrafter"/>
</dbReference>
<dbReference type="Proteomes" id="UP000283644">
    <property type="component" value="Unassembled WGS sequence"/>
</dbReference>
<comment type="caution">
    <text evidence="4">The sequence shown here is derived from an EMBL/GenBank/DDBJ whole genome shotgun (WGS) entry which is preliminary data.</text>
</comment>
<dbReference type="SUPFAM" id="SSF55811">
    <property type="entry name" value="Nudix"/>
    <property type="match status" value="1"/>
</dbReference>
<dbReference type="GO" id="GO:0006753">
    <property type="term" value="P:nucleoside phosphate metabolic process"/>
    <property type="evidence" value="ECO:0007669"/>
    <property type="project" value="TreeGrafter"/>
</dbReference>
<dbReference type="InterPro" id="IPR015797">
    <property type="entry name" value="NUDIX_hydrolase-like_dom_sf"/>
</dbReference>
<dbReference type="Pfam" id="PF00293">
    <property type="entry name" value="NUDIX"/>
    <property type="match status" value="1"/>
</dbReference>
<dbReference type="PROSITE" id="PS51462">
    <property type="entry name" value="NUDIX"/>
    <property type="match status" value="1"/>
</dbReference>
<organism evidence="4 5">
    <name type="scientific">Nocardioides immobilis</name>
    <dbReference type="NCBI Taxonomy" id="2049295"/>
    <lineage>
        <taxon>Bacteria</taxon>
        <taxon>Bacillati</taxon>
        <taxon>Actinomycetota</taxon>
        <taxon>Actinomycetes</taxon>
        <taxon>Propionibacteriales</taxon>
        <taxon>Nocardioidaceae</taxon>
        <taxon>Nocardioides</taxon>
    </lineage>
</organism>
<feature type="domain" description="Nudix hydrolase" evidence="3">
    <location>
        <begin position="56"/>
        <end position="192"/>
    </location>
</feature>
<evidence type="ECO:0000256" key="1">
    <source>
        <dbReference type="ARBA" id="ARBA00001946"/>
    </source>
</evidence>
<comment type="cofactor">
    <cofactor evidence="1">
        <name>Mg(2+)</name>
        <dbReference type="ChEBI" id="CHEBI:18420"/>
    </cofactor>
</comment>
<gene>
    <name evidence="4" type="ORF">D0Z08_30490</name>
</gene>